<dbReference type="EMBL" id="BMPP01000013">
    <property type="protein sequence ID" value="GGK33237.1"/>
    <property type="molecule type" value="Genomic_DNA"/>
</dbReference>
<evidence type="ECO:0008006" key="8">
    <source>
        <dbReference type="Google" id="ProtNLM"/>
    </source>
</evidence>
<evidence type="ECO:0000256" key="2">
    <source>
        <dbReference type="ARBA" id="ARBA00004418"/>
    </source>
</evidence>
<evidence type="ECO:0000256" key="4">
    <source>
        <dbReference type="ARBA" id="ARBA00023237"/>
    </source>
</evidence>
<dbReference type="InterPro" id="IPR045584">
    <property type="entry name" value="Pilin-like"/>
</dbReference>
<keyword evidence="5" id="KW-0812">Transmembrane</keyword>
<protein>
    <recommendedName>
        <fullName evidence="8">Prepilin-type N-terminal cleavage/methylation domain-containing protein</fullName>
    </recommendedName>
</protein>
<dbReference type="PROSITE" id="PS00409">
    <property type="entry name" value="PROKAR_NTER_METHYL"/>
    <property type="match status" value="1"/>
</dbReference>
<dbReference type="InterPro" id="IPR012902">
    <property type="entry name" value="N_methyl_site"/>
</dbReference>
<feature type="transmembrane region" description="Helical" evidence="5">
    <location>
        <begin position="20"/>
        <end position="42"/>
    </location>
</feature>
<sequence length="153" mass="16453">MKGPKGSRPTAPANHVAGFTLIEVLVAVAFIGITMVVFEILASSMRMNRDSRVALTVNQAVNSYLETVYADWQSAMQYRNGNLSQPPELPRHTWNLSVATVNVQTGTTSGTVTFSQGSEPGTYNGDVPLKRVTLRYTSDSGGAYVGSVEVARP</sequence>
<dbReference type="Proteomes" id="UP000647587">
    <property type="component" value="Unassembled WGS sequence"/>
</dbReference>
<proteinExistence type="predicted"/>
<keyword evidence="5" id="KW-1133">Transmembrane helix</keyword>
<dbReference type="Gene3D" id="3.30.700.10">
    <property type="entry name" value="Glycoprotein, Type 4 Pilin"/>
    <property type="match status" value="1"/>
</dbReference>
<comment type="caution">
    <text evidence="6">The sequence shown here is derived from an EMBL/GenBank/DDBJ whole genome shotgun (WGS) entry which is preliminary data.</text>
</comment>
<evidence type="ECO:0000256" key="3">
    <source>
        <dbReference type="ARBA" id="ARBA00022764"/>
    </source>
</evidence>
<reference evidence="7" key="1">
    <citation type="journal article" date="2019" name="Int. J. Syst. Evol. Microbiol.">
        <title>The Global Catalogue of Microorganisms (GCM) 10K type strain sequencing project: providing services to taxonomists for standard genome sequencing and annotation.</title>
        <authorList>
            <consortium name="The Broad Institute Genomics Platform"/>
            <consortium name="The Broad Institute Genome Sequencing Center for Infectious Disease"/>
            <person name="Wu L."/>
            <person name="Ma J."/>
        </authorList>
    </citation>
    <scope>NUCLEOTIDE SEQUENCE [LARGE SCALE GENOMIC DNA]</scope>
    <source>
        <strain evidence="7">JCM 30331</strain>
    </source>
</reference>
<evidence type="ECO:0000313" key="6">
    <source>
        <dbReference type="EMBL" id="GGK33237.1"/>
    </source>
</evidence>
<dbReference type="RefSeq" id="WP_189010087.1">
    <property type="nucleotide sequence ID" value="NZ_BMPP01000013.1"/>
</dbReference>
<gene>
    <name evidence="6" type="ORF">GCM10008955_29060</name>
</gene>
<organism evidence="6 7">
    <name type="scientific">Deinococcus malanensis</name>
    <dbReference type="NCBI Taxonomy" id="1706855"/>
    <lineage>
        <taxon>Bacteria</taxon>
        <taxon>Thermotogati</taxon>
        <taxon>Deinococcota</taxon>
        <taxon>Deinococci</taxon>
        <taxon>Deinococcales</taxon>
        <taxon>Deinococcaceae</taxon>
        <taxon>Deinococcus</taxon>
    </lineage>
</organism>
<keyword evidence="5" id="KW-0472">Membrane</keyword>
<evidence type="ECO:0000313" key="7">
    <source>
        <dbReference type="Proteomes" id="UP000647587"/>
    </source>
</evidence>
<evidence type="ECO:0000256" key="1">
    <source>
        <dbReference type="ARBA" id="ARBA00004203"/>
    </source>
</evidence>
<name>A0ABQ2EZD2_9DEIO</name>
<keyword evidence="4" id="KW-0998">Cell outer membrane</keyword>
<dbReference type="NCBIfam" id="TIGR02532">
    <property type="entry name" value="IV_pilin_GFxxxE"/>
    <property type="match status" value="1"/>
</dbReference>
<keyword evidence="7" id="KW-1185">Reference proteome</keyword>
<dbReference type="SUPFAM" id="SSF54523">
    <property type="entry name" value="Pili subunits"/>
    <property type="match status" value="1"/>
</dbReference>
<evidence type="ECO:0000256" key="5">
    <source>
        <dbReference type="SAM" id="Phobius"/>
    </source>
</evidence>
<comment type="subcellular location">
    <subcellularLocation>
        <location evidence="1">Cell outer membrane</location>
        <topology evidence="1">Single-pass membrane protein</topology>
    </subcellularLocation>
    <subcellularLocation>
        <location evidence="2">Periplasm</location>
    </subcellularLocation>
</comment>
<keyword evidence="3" id="KW-0574">Periplasm</keyword>
<accession>A0ABQ2EZD2</accession>
<dbReference type="Pfam" id="PF07963">
    <property type="entry name" value="N_methyl"/>
    <property type="match status" value="1"/>
</dbReference>